<evidence type="ECO:0000313" key="1">
    <source>
        <dbReference type="EMBL" id="KAG5646580.1"/>
    </source>
</evidence>
<protein>
    <submittedName>
        <fullName evidence="1">Uncharacterized protein</fullName>
    </submittedName>
</protein>
<dbReference type="OrthoDB" id="73875at2759"/>
<proteinExistence type="predicted"/>
<name>A0A9P7GC35_9AGAR</name>
<organism evidence="1 2">
    <name type="scientific">Asterophora parasitica</name>
    <dbReference type="NCBI Taxonomy" id="117018"/>
    <lineage>
        <taxon>Eukaryota</taxon>
        <taxon>Fungi</taxon>
        <taxon>Dikarya</taxon>
        <taxon>Basidiomycota</taxon>
        <taxon>Agaricomycotina</taxon>
        <taxon>Agaricomycetes</taxon>
        <taxon>Agaricomycetidae</taxon>
        <taxon>Agaricales</taxon>
        <taxon>Tricholomatineae</taxon>
        <taxon>Lyophyllaceae</taxon>
        <taxon>Asterophora</taxon>
    </lineage>
</organism>
<gene>
    <name evidence="1" type="ORF">DXG03_002883</name>
</gene>
<comment type="caution">
    <text evidence="1">The sequence shown here is derived from an EMBL/GenBank/DDBJ whole genome shotgun (WGS) entry which is preliminary data.</text>
</comment>
<keyword evidence="2" id="KW-1185">Reference proteome</keyword>
<sequence>MQFNNFDKSVTTNVPPIDISKNYPLFSQSLSCAGPPAFDASIRANADVNAHADISLGVAAVGTIVPPKLTQFGAFVGLDADIRGSINLVGNAAGRADSGKLTLYQALLPTLEFPGLLTVGPSFKIFGQATADVGVGVNLKVDLSYAVSGAKVVYPPAPGTKSTGIFIPGNAPLKLAVTGNVASTSVATAQLTPRIDLGLSALGGTAKATVFVNLDSRSTVLLNLNAAGNAAGSIKIPPGNTKGGAGASVNGCITAGSALNANVGTDAKFFNLFDKSTSVSLYAKEWQTFQKCFAAQTGKQPALSTSKSTITGDRSFVCPSWGSSSLVTVI</sequence>
<evidence type="ECO:0000313" key="2">
    <source>
        <dbReference type="Proteomes" id="UP000775547"/>
    </source>
</evidence>
<accession>A0A9P7GC35</accession>
<dbReference type="Proteomes" id="UP000775547">
    <property type="component" value="Unassembled WGS sequence"/>
</dbReference>
<reference evidence="1" key="2">
    <citation type="submission" date="2021-10" db="EMBL/GenBank/DDBJ databases">
        <title>Phylogenomics reveals ancestral predisposition of the termite-cultivated fungus Termitomyces towards a domesticated lifestyle.</title>
        <authorList>
            <person name="Auxier B."/>
            <person name="Grum-Grzhimaylo A."/>
            <person name="Cardenas M.E."/>
            <person name="Lodge J.D."/>
            <person name="Laessoe T."/>
            <person name="Pedersen O."/>
            <person name="Smith M.E."/>
            <person name="Kuyper T.W."/>
            <person name="Franco-Molano E.A."/>
            <person name="Baroni T.J."/>
            <person name="Aanen D.K."/>
        </authorList>
    </citation>
    <scope>NUCLEOTIDE SEQUENCE</scope>
    <source>
        <strain evidence="1">AP01</strain>
        <tissue evidence="1">Mycelium</tissue>
    </source>
</reference>
<reference evidence="1" key="1">
    <citation type="submission" date="2020-07" db="EMBL/GenBank/DDBJ databases">
        <authorList>
            <person name="Nieuwenhuis M."/>
            <person name="Van De Peppel L.J.J."/>
        </authorList>
    </citation>
    <scope>NUCLEOTIDE SEQUENCE</scope>
    <source>
        <strain evidence="1">AP01</strain>
        <tissue evidence="1">Mycelium</tissue>
    </source>
</reference>
<dbReference type="EMBL" id="JABCKV010000019">
    <property type="protein sequence ID" value="KAG5646580.1"/>
    <property type="molecule type" value="Genomic_DNA"/>
</dbReference>
<dbReference type="AlphaFoldDB" id="A0A9P7GC35"/>